<reference evidence="2" key="1">
    <citation type="submission" date="2014-09" db="EMBL/GenBank/DDBJ databases">
        <authorList>
            <person name="Magalhaes I.L.F."/>
            <person name="Oliveira U."/>
            <person name="Santos F.R."/>
            <person name="Vidigal T.H.D.A."/>
            <person name="Brescovit A.D."/>
            <person name="Santos A.J."/>
        </authorList>
    </citation>
    <scope>NUCLEOTIDE SEQUENCE</scope>
    <source>
        <tissue evidence="2">Shoot tissue taken approximately 20 cm above the soil surface</tissue>
    </source>
</reference>
<proteinExistence type="predicted"/>
<protein>
    <recommendedName>
        <fullName evidence="3">Secreted protein</fullName>
    </recommendedName>
</protein>
<evidence type="ECO:0000313" key="2">
    <source>
        <dbReference type="EMBL" id="JAE38368.1"/>
    </source>
</evidence>
<feature type="signal peptide" evidence="1">
    <location>
        <begin position="1"/>
        <end position="27"/>
    </location>
</feature>
<accession>A0A0A9HZL4</accession>
<feature type="chain" id="PRO_5002048425" description="Secreted protein" evidence="1">
    <location>
        <begin position="28"/>
        <end position="67"/>
    </location>
</feature>
<keyword evidence="1" id="KW-0732">Signal</keyword>
<evidence type="ECO:0008006" key="3">
    <source>
        <dbReference type="Google" id="ProtNLM"/>
    </source>
</evidence>
<sequence>MEDALVLGVAMVMLLLSPSSYPSTALAAVPPAAPPSLSAVWLLPQACVWKWSKALSNLMWDGLVAYL</sequence>
<name>A0A0A9HZL4_ARUDO</name>
<dbReference type="AlphaFoldDB" id="A0A0A9HZL4"/>
<dbReference type="EMBL" id="GBRH01159528">
    <property type="protein sequence ID" value="JAE38368.1"/>
    <property type="molecule type" value="Transcribed_RNA"/>
</dbReference>
<reference evidence="2" key="2">
    <citation type="journal article" date="2015" name="Data Brief">
        <title>Shoot transcriptome of the giant reed, Arundo donax.</title>
        <authorList>
            <person name="Barrero R.A."/>
            <person name="Guerrero F.D."/>
            <person name="Moolhuijzen P."/>
            <person name="Goolsby J.A."/>
            <person name="Tidwell J."/>
            <person name="Bellgard S.E."/>
            <person name="Bellgard M.I."/>
        </authorList>
    </citation>
    <scope>NUCLEOTIDE SEQUENCE</scope>
    <source>
        <tissue evidence="2">Shoot tissue taken approximately 20 cm above the soil surface</tissue>
    </source>
</reference>
<organism evidence="2">
    <name type="scientific">Arundo donax</name>
    <name type="common">Giant reed</name>
    <name type="synonym">Donax arundinaceus</name>
    <dbReference type="NCBI Taxonomy" id="35708"/>
    <lineage>
        <taxon>Eukaryota</taxon>
        <taxon>Viridiplantae</taxon>
        <taxon>Streptophyta</taxon>
        <taxon>Embryophyta</taxon>
        <taxon>Tracheophyta</taxon>
        <taxon>Spermatophyta</taxon>
        <taxon>Magnoliopsida</taxon>
        <taxon>Liliopsida</taxon>
        <taxon>Poales</taxon>
        <taxon>Poaceae</taxon>
        <taxon>PACMAD clade</taxon>
        <taxon>Arundinoideae</taxon>
        <taxon>Arundineae</taxon>
        <taxon>Arundo</taxon>
    </lineage>
</organism>
<evidence type="ECO:0000256" key="1">
    <source>
        <dbReference type="SAM" id="SignalP"/>
    </source>
</evidence>